<proteinExistence type="predicted"/>
<keyword evidence="2" id="KW-0808">Transferase</keyword>
<feature type="domain" description="Histidine kinase" evidence="7">
    <location>
        <begin position="8"/>
        <end position="220"/>
    </location>
</feature>
<comment type="caution">
    <text evidence="8">The sequence shown here is derived from an EMBL/GenBank/DDBJ whole genome shotgun (WGS) entry which is preliminary data.</text>
</comment>
<dbReference type="Gene3D" id="1.10.287.130">
    <property type="match status" value="1"/>
</dbReference>
<dbReference type="Gene3D" id="3.30.565.10">
    <property type="entry name" value="Histidine kinase-like ATPase, C-terminal domain"/>
    <property type="match status" value="1"/>
</dbReference>
<dbReference type="PROSITE" id="PS50109">
    <property type="entry name" value="HIS_KIN"/>
    <property type="match status" value="1"/>
</dbReference>
<dbReference type="GO" id="GO:0005524">
    <property type="term" value="F:ATP binding"/>
    <property type="evidence" value="ECO:0007669"/>
    <property type="project" value="UniProtKB-KW"/>
</dbReference>
<dbReference type="InterPro" id="IPR005467">
    <property type="entry name" value="His_kinase_dom"/>
</dbReference>
<evidence type="ECO:0000259" key="7">
    <source>
        <dbReference type="PROSITE" id="PS50109"/>
    </source>
</evidence>
<evidence type="ECO:0000256" key="4">
    <source>
        <dbReference type="ARBA" id="ARBA00022777"/>
    </source>
</evidence>
<evidence type="ECO:0000256" key="6">
    <source>
        <dbReference type="ARBA" id="ARBA00023012"/>
    </source>
</evidence>
<dbReference type="InterPro" id="IPR003661">
    <property type="entry name" value="HisK_dim/P_dom"/>
</dbReference>
<sequence length="220" mass="23785">TLGTLSMGMAHEFNNLLMTIINQADMALISDREEKMRQALEKTMTCGEQASTMIRSMLGFAKSTDNATRRVVAAELMTDAVSLLGRDLKKDGIKVECEFDESLQVDVAPTEMTQVLLNLIINARHAMSDGGGTLHLRVYGDDSYVSLEVADTGVGIDAEHMGMLFEPFFTARQESSAVVGGTGLGLWLVRTIARNCNGDVSVVSRPGQGATFTVYVPEAD</sequence>
<organism evidence="8">
    <name type="scientific">marine sediment metagenome</name>
    <dbReference type="NCBI Taxonomy" id="412755"/>
    <lineage>
        <taxon>unclassified sequences</taxon>
        <taxon>metagenomes</taxon>
        <taxon>ecological metagenomes</taxon>
    </lineage>
</organism>
<dbReference type="SUPFAM" id="SSF55874">
    <property type="entry name" value="ATPase domain of HSP90 chaperone/DNA topoisomerase II/histidine kinase"/>
    <property type="match status" value="1"/>
</dbReference>
<name>X1GCW9_9ZZZZ</name>
<gene>
    <name evidence="8" type="ORF">S03H2_36329</name>
</gene>
<dbReference type="PRINTS" id="PR00344">
    <property type="entry name" value="BCTRLSENSOR"/>
</dbReference>
<protein>
    <recommendedName>
        <fullName evidence="7">Histidine kinase domain-containing protein</fullName>
    </recommendedName>
</protein>
<keyword evidence="1" id="KW-0597">Phosphoprotein</keyword>
<evidence type="ECO:0000256" key="5">
    <source>
        <dbReference type="ARBA" id="ARBA00022840"/>
    </source>
</evidence>
<evidence type="ECO:0000256" key="3">
    <source>
        <dbReference type="ARBA" id="ARBA00022741"/>
    </source>
</evidence>
<feature type="non-terminal residue" evidence="8">
    <location>
        <position position="1"/>
    </location>
</feature>
<dbReference type="Pfam" id="PF02518">
    <property type="entry name" value="HATPase_c"/>
    <property type="match status" value="1"/>
</dbReference>
<dbReference type="InterPro" id="IPR004358">
    <property type="entry name" value="Sig_transdc_His_kin-like_C"/>
</dbReference>
<dbReference type="InterPro" id="IPR036097">
    <property type="entry name" value="HisK_dim/P_sf"/>
</dbReference>
<keyword evidence="5" id="KW-0067">ATP-binding</keyword>
<dbReference type="PANTHER" id="PTHR43065:SF46">
    <property type="entry name" value="C4-DICARBOXYLATE TRANSPORT SENSOR PROTEIN DCTB"/>
    <property type="match status" value="1"/>
</dbReference>
<dbReference type="Pfam" id="PF00512">
    <property type="entry name" value="HisKA"/>
    <property type="match status" value="1"/>
</dbReference>
<evidence type="ECO:0000256" key="1">
    <source>
        <dbReference type="ARBA" id="ARBA00022553"/>
    </source>
</evidence>
<dbReference type="EMBL" id="BARU01022284">
    <property type="protein sequence ID" value="GAH55047.1"/>
    <property type="molecule type" value="Genomic_DNA"/>
</dbReference>
<dbReference type="InterPro" id="IPR003594">
    <property type="entry name" value="HATPase_dom"/>
</dbReference>
<keyword evidence="3" id="KW-0547">Nucleotide-binding</keyword>
<dbReference type="InterPro" id="IPR036890">
    <property type="entry name" value="HATPase_C_sf"/>
</dbReference>
<evidence type="ECO:0000256" key="2">
    <source>
        <dbReference type="ARBA" id="ARBA00022679"/>
    </source>
</evidence>
<keyword evidence="4" id="KW-0418">Kinase</keyword>
<evidence type="ECO:0000313" key="8">
    <source>
        <dbReference type="EMBL" id="GAH55047.1"/>
    </source>
</evidence>
<dbReference type="SMART" id="SM00388">
    <property type="entry name" value="HisKA"/>
    <property type="match status" value="1"/>
</dbReference>
<accession>X1GCW9</accession>
<dbReference type="AlphaFoldDB" id="X1GCW9"/>
<dbReference type="SUPFAM" id="SSF47384">
    <property type="entry name" value="Homodimeric domain of signal transducing histidine kinase"/>
    <property type="match status" value="1"/>
</dbReference>
<reference evidence="8" key="1">
    <citation type="journal article" date="2014" name="Front. Microbiol.">
        <title>High frequency of phylogenetically diverse reductive dehalogenase-homologous genes in deep subseafloor sedimentary metagenomes.</title>
        <authorList>
            <person name="Kawai M."/>
            <person name="Futagami T."/>
            <person name="Toyoda A."/>
            <person name="Takaki Y."/>
            <person name="Nishi S."/>
            <person name="Hori S."/>
            <person name="Arai W."/>
            <person name="Tsubouchi T."/>
            <person name="Morono Y."/>
            <person name="Uchiyama I."/>
            <person name="Ito T."/>
            <person name="Fujiyama A."/>
            <person name="Inagaki F."/>
            <person name="Takami H."/>
        </authorList>
    </citation>
    <scope>NUCLEOTIDE SEQUENCE</scope>
    <source>
        <strain evidence="8">Expedition CK06-06</strain>
    </source>
</reference>
<dbReference type="SMART" id="SM00387">
    <property type="entry name" value="HATPase_c"/>
    <property type="match status" value="1"/>
</dbReference>
<dbReference type="GO" id="GO:0000155">
    <property type="term" value="F:phosphorelay sensor kinase activity"/>
    <property type="evidence" value="ECO:0007669"/>
    <property type="project" value="InterPro"/>
</dbReference>
<keyword evidence="6" id="KW-0902">Two-component regulatory system</keyword>
<dbReference type="PANTHER" id="PTHR43065">
    <property type="entry name" value="SENSOR HISTIDINE KINASE"/>
    <property type="match status" value="1"/>
</dbReference>